<evidence type="ECO:0000313" key="3">
    <source>
        <dbReference type="Proteomes" id="UP000238479"/>
    </source>
</evidence>
<protein>
    <submittedName>
        <fullName evidence="2">Uncharacterized protein</fullName>
    </submittedName>
</protein>
<proteinExistence type="predicted"/>
<evidence type="ECO:0000256" key="1">
    <source>
        <dbReference type="SAM" id="MobiDB-lite"/>
    </source>
</evidence>
<feature type="region of interest" description="Disordered" evidence="1">
    <location>
        <begin position="61"/>
        <end position="82"/>
    </location>
</feature>
<name>A0A2P6RVS5_ROSCH</name>
<evidence type="ECO:0000313" key="2">
    <source>
        <dbReference type="EMBL" id="PRQ50523.1"/>
    </source>
</evidence>
<comment type="caution">
    <text evidence="2">The sequence shown here is derived from an EMBL/GenBank/DDBJ whole genome shotgun (WGS) entry which is preliminary data.</text>
</comment>
<sequence>MNPFEPTLKTFVSSPSLPYHELSTGYLYPCLKDLVEHDIVCRGDDERQVWGGENPRKKKKICLEKKERKKERKKKRQKRRKIEKKTLGKMLKCGFGLANL</sequence>
<keyword evidence="3" id="KW-1185">Reference proteome</keyword>
<accession>A0A2P6RVS5</accession>
<dbReference type="Gramene" id="PRQ50523">
    <property type="protein sequence ID" value="PRQ50523"/>
    <property type="gene ID" value="RchiOBHm_Chr2g0134181"/>
</dbReference>
<dbReference type="EMBL" id="PDCK01000040">
    <property type="protein sequence ID" value="PRQ50523.1"/>
    <property type="molecule type" value="Genomic_DNA"/>
</dbReference>
<dbReference type="Proteomes" id="UP000238479">
    <property type="component" value="Chromosome 2"/>
</dbReference>
<gene>
    <name evidence="2" type="ORF">RchiOBHm_Chr2g0134181</name>
</gene>
<feature type="compositionally biased region" description="Basic residues" evidence="1">
    <location>
        <begin position="67"/>
        <end position="82"/>
    </location>
</feature>
<organism evidence="2 3">
    <name type="scientific">Rosa chinensis</name>
    <name type="common">China rose</name>
    <dbReference type="NCBI Taxonomy" id="74649"/>
    <lineage>
        <taxon>Eukaryota</taxon>
        <taxon>Viridiplantae</taxon>
        <taxon>Streptophyta</taxon>
        <taxon>Embryophyta</taxon>
        <taxon>Tracheophyta</taxon>
        <taxon>Spermatophyta</taxon>
        <taxon>Magnoliopsida</taxon>
        <taxon>eudicotyledons</taxon>
        <taxon>Gunneridae</taxon>
        <taxon>Pentapetalae</taxon>
        <taxon>rosids</taxon>
        <taxon>fabids</taxon>
        <taxon>Rosales</taxon>
        <taxon>Rosaceae</taxon>
        <taxon>Rosoideae</taxon>
        <taxon>Rosoideae incertae sedis</taxon>
        <taxon>Rosa</taxon>
    </lineage>
</organism>
<reference evidence="2 3" key="1">
    <citation type="journal article" date="2018" name="Nat. Genet.">
        <title>The Rosa genome provides new insights in the design of modern roses.</title>
        <authorList>
            <person name="Bendahmane M."/>
        </authorList>
    </citation>
    <scope>NUCLEOTIDE SEQUENCE [LARGE SCALE GENOMIC DNA]</scope>
    <source>
        <strain evidence="3">cv. Old Blush</strain>
    </source>
</reference>
<dbReference type="AlphaFoldDB" id="A0A2P6RVS5"/>